<proteinExistence type="inferred from homology"/>
<dbReference type="UniPathway" id="UPA00232"/>
<dbReference type="InterPro" id="IPR038989">
    <property type="entry name" value="UbiJ"/>
</dbReference>
<sequence length="190" mass="20571">MLARPALALVNHLLRGEAWARDRLIGFAGKTALLQFGSGTLLVRIGDEGLLEAGAAGTPATVSITLPGDAPALALTDKASLLSSATISGSADLAETLGFVFRNLRWDIEHDLSQVLGDVLARRSLQFAKHLGQWQLVAARRLAIGVSEYLTEEDAAIVRRREIEKFSLEVDVLHDDCLRLEKRLAHVELG</sequence>
<dbReference type="PANTHER" id="PTHR38693:SF1">
    <property type="entry name" value="UBIQUINONE BIOSYNTHESIS ACCESSORY FACTOR UBIJ"/>
    <property type="match status" value="1"/>
</dbReference>
<dbReference type="EMBL" id="JDVG02000534">
    <property type="protein sequence ID" value="KFB71518.1"/>
    <property type="molecule type" value="Genomic_DNA"/>
</dbReference>
<comment type="subcellular location">
    <subcellularLocation>
        <location evidence="1">Cytoplasm</location>
    </subcellularLocation>
</comment>
<evidence type="ECO:0000256" key="1">
    <source>
        <dbReference type="HAMAP-Rule" id="MF_02215"/>
    </source>
</evidence>
<gene>
    <name evidence="1" type="primary">ubiJ</name>
    <name evidence="2" type="ORF">AW09_003344</name>
</gene>
<dbReference type="PANTHER" id="PTHR38693">
    <property type="entry name" value="UBIQUINONE BIOSYNTHESIS PROTEIN UBIJ"/>
    <property type="match status" value="1"/>
</dbReference>
<keyword evidence="1" id="KW-0963">Cytoplasm</keyword>
<dbReference type="GO" id="GO:0005737">
    <property type="term" value="C:cytoplasm"/>
    <property type="evidence" value="ECO:0007669"/>
    <property type="project" value="UniProtKB-SubCell"/>
</dbReference>
<organism evidence="2 3">
    <name type="scientific">Candidatus Accumulibacter phosphatis</name>
    <dbReference type="NCBI Taxonomy" id="327160"/>
    <lineage>
        <taxon>Bacteria</taxon>
        <taxon>Pseudomonadati</taxon>
        <taxon>Pseudomonadota</taxon>
        <taxon>Betaproteobacteria</taxon>
        <taxon>Candidatus Accumulibacter</taxon>
    </lineage>
</organism>
<evidence type="ECO:0000313" key="3">
    <source>
        <dbReference type="Proteomes" id="UP000020077"/>
    </source>
</evidence>
<dbReference type="Proteomes" id="UP000020077">
    <property type="component" value="Unassembled WGS sequence"/>
</dbReference>
<evidence type="ECO:0000313" key="2">
    <source>
        <dbReference type="EMBL" id="KFB71518.1"/>
    </source>
</evidence>
<name>A0A080LSY7_9PROT</name>
<protein>
    <recommendedName>
        <fullName evidence="1">Ubiquinone biosynthesis accessory factor UbiJ</fullName>
    </recommendedName>
</protein>
<dbReference type="HAMAP" id="MF_02215">
    <property type="entry name" value="UbiJ"/>
    <property type="match status" value="1"/>
</dbReference>
<dbReference type="AlphaFoldDB" id="A0A080LSY7"/>
<keyword evidence="1" id="KW-0831">Ubiquinone biosynthesis</keyword>
<dbReference type="GO" id="GO:0006744">
    <property type="term" value="P:ubiquinone biosynthetic process"/>
    <property type="evidence" value="ECO:0007669"/>
    <property type="project" value="UniProtKB-UniRule"/>
</dbReference>
<accession>A0A080LSY7</accession>
<comment type="caution">
    <text evidence="2">The sequence shown here is derived from an EMBL/GenBank/DDBJ whole genome shotgun (WGS) entry which is preliminary data.</text>
</comment>
<reference evidence="2 3" key="1">
    <citation type="submission" date="2014-02" db="EMBL/GenBank/DDBJ databases">
        <title>Expanding our view of genomic diversity in Candidatus Accumulibacter clades.</title>
        <authorList>
            <person name="Skennerton C.T."/>
            <person name="Barr J.J."/>
            <person name="Slater F.R."/>
            <person name="Bond P.L."/>
            <person name="Tyson G.W."/>
        </authorList>
    </citation>
    <scope>NUCLEOTIDE SEQUENCE [LARGE SCALE GENOMIC DNA]</scope>
    <source>
        <strain evidence="3">BA-91</strain>
    </source>
</reference>
<comment type="pathway">
    <text evidence="1">Cofactor biosynthesis; ubiquinone biosynthesis.</text>
</comment>
<comment type="similarity">
    <text evidence="1">Belongs to the UbiJ family.</text>
</comment>
<comment type="function">
    <text evidence="1">Required for ubiquinone (coenzyme Q) biosynthesis. Binds hydrophobic ubiquinone biosynthetic intermediates via its SCP2 domain and is essential for the stability of the Ubi complex. May constitute a docking platform where Ubi enzymes assemble and access their SCP2-bound polyprenyl substrates.</text>
</comment>